<dbReference type="HOGENOM" id="CLU_1249415_0_0_0"/>
<dbReference type="Proteomes" id="UP000009149">
    <property type="component" value="Chromosome"/>
</dbReference>
<dbReference type="OrthoDB" id="285083at2"/>
<name>B3DXH6_METI4</name>
<sequence>MPKGIFPAPAPENLITVPSCKSCNNGYSRDEEEFLIDLVLSATALDKNNEANKVLGKVVRELRGERKGVIRSGRRKKSFRVVQSARLVDVFTPSDVFLGQVVAFPANGDAFYRVIDKIVRGLYYHHFGKALSRDALVWQQPVDRSSPDWREEFIKMVAPFKWKKFMIGNGKTFQYLLATGQTDGFDETYWILVFYEGNGHLSLYLCGTRETGMGNADDIPS</sequence>
<dbReference type="KEGG" id="min:Minf_0150"/>
<accession>B3DXH6</accession>
<keyword evidence="1" id="KW-0378">Hydrolase</keyword>
<organism evidence="1 2">
    <name type="scientific">Methylacidiphilum infernorum (isolate V4)</name>
    <name type="common">Methylokorus infernorum (strain V4)</name>
    <dbReference type="NCBI Taxonomy" id="481448"/>
    <lineage>
        <taxon>Bacteria</taxon>
        <taxon>Pseudomonadati</taxon>
        <taxon>Verrucomicrobiota</taxon>
        <taxon>Methylacidiphilae</taxon>
        <taxon>Methylacidiphilales</taxon>
        <taxon>Methylacidiphilaceae</taxon>
        <taxon>Methylacidiphilum (ex Ratnadevi et al. 2023)</taxon>
    </lineage>
</organism>
<dbReference type="EMBL" id="CP000975">
    <property type="protein sequence ID" value="ACD82210.1"/>
    <property type="molecule type" value="Genomic_DNA"/>
</dbReference>
<keyword evidence="1" id="KW-0255">Endonuclease</keyword>
<reference evidence="1 2" key="1">
    <citation type="journal article" date="2008" name="Biol. Direct">
        <title>Complete genome sequence of the extremely acidophilic methanotroph isolate V4, Methylacidiphilum infernorum, a representative of the bacterial phylum Verrucomicrobia.</title>
        <authorList>
            <person name="Hou S."/>
            <person name="Makarova K.S."/>
            <person name="Saw J.H."/>
            <person name="Senin P."/>
            <person name="Ly B.V."/>
            <person name="Zhou Z."/>
            <person name="Ren Y."/>
            <person name="Wang J."/>
            <person name="Galperin M.Y."/>
            <person name="Omelchenko M.V."/>
            <person name="Wolf Y.I."/>
            <person name="Yutin N."/>
            <person name="Koonin E.V."/>
            <person name="Stott M.B."/>
            <person name="Mountain B.W."/>
            <person name="Crowe M.A."/>
            <person name="Smirnova A.V."/>
            <person name="Dunfield P.F."/>
            <person name="Feng L."/>
            <person name="Wang L."/>
            <person name="Alam M."/>
        </authorList>
    </citation>
    <scope>NUCLEOTIDE SEQUENCE [LARGE SCALE GENOMIC DNA]</scope>
    <source>
        <strain evidence="2">Isolate V4</strain>
    </source>
</reference>
<dbReference type="GO" id="GO:0004519">
    <property type="term" value="F:endonuclease activity"/>
    <property type="evidence" value="ECO:0007669"/>
    <property type="project" value="UniProtKB-KW"/>
</dbReference>
<gene>
    <name evidence="1" type="ordered locus">Minf_0150</name>
</gene>
<protein>
    <submittedName>
        <fullName evidence="1">HNH family endonuclease</fullName>
    </submittedName>
</protein>
<proteinExistence type="predicted"/>
<evidence type="ECO:0000313" key="1">
    <source>
        <dbReference type="EMBL" id="ACD82210.1"/>
    </source>
</evidence>
<evidence type="ECO:0000313" key="2">
    <source>
        <dbReference type="Proteomes" id="UP000009149"/>
    </source>
</evidence>
<dbReference type="AlphaFoldDB" id="B3DXH6"/>
<dbReference type="RefSeq" id="WP_012462492.1">
    <property type="nucleotide sequence ID" value="NC_010794.1"/>
</dbReference>
<keyword evidence="1" id="KW-0540">Nuclease</keyword>